<keyword evidence="3" id="KW-1185">Reference proteome</keyword>
<dbReference type="GO" id="GO:0003676">
    <property type="term" value="F:nucleic acid binding"/>
    <property type="evidence" value="ECO:0007669"/>
    <property type="project" value="InterPro"/>
</dbReference>
<evidence type="ECO:0000313" key="3">
    <source>
        <dbReference type="Proteomes" id="UP000663879"/>
    </source>
</evidence>
<evidence type="ECO:0000259" key="1">
    <source>
        <dbReference type="Pfam" id="PF03184"/>
    </source>
</evidence>
<dbReference type="Pfam" id="PF03184">
    <property type="entry name" value="DDE_1"/>
    <property type="match status" value="1"/>
</dbReference>
<dbReference type="EMBL" id="CAJNOC010003240">
    <property type="protein sequence ID" value="CAF0974008.1"/>
    <property type="molecule type" value="Genomic_DNA"/>
</dbReference>
<reference evidence="2" key="1">
    <citation type="submission" date="2021-02" db="EMBL/GenBank/DDBJ databases">
        <authorList>
            <person name="Nowell W R."/>
        </authorList>
    </citation>
    <scope>NUCLEOTIDE SEQUENCE</scope>
    <source>
        <strain evidence="2">Ploen Becks lab</strain>
    </source>
</reference>
<name>A0A814EU95_9BILA</name>
<protein>
    <recommendedName>
        <fullName evidence="1">DDE-1 domain-containing protein</fullName>
    </recommendedName>
</protein>
<dbReference type="AlphaFoldDB" id="A0A814EU95"/>
<comment type="caution">
    <text evidence="2">The sequence shown here is derived from an EMBL/GenBank/DDBJ whole genome shotgun (WGS) entry which is preliminary data.</text>
</comment>
<organism evidence="2 3">
    <name type="scientific">Brachionus calyciflorus</name>
    <dbReference type="NCBI Taxonomy" id="104777"/>
    <lineage>
        <taxon>Eukaryota</taxon>
        <taxon>Metazoa</taxon>
        <taxon>Spiralia</taxon>
        <taxon>Gnathifera</taxon>
        <taxon>Rotifera</taxon>
        <taxon>Eurotatoria</taxon>
        <taxon>Monogononta</taxon>
        <taxon>Pseudotrocha</taxon>
        <taxon>Ploima</taxon>
        <taxon>Brachionidae</taxon>
        <taxon>Brachionus</taxon>
    </lineage>
</organism>
<dbReference type="OrthoDB" id="125347at2759"/>
<dbReference type="Proteomes" id="UP000663879">
    <property type="component" value="Unassembled WGS sequence"/>
</dbReference>
<accession>A0A814EU95</accession>
<evidence type="ECO:0000313" key="2">
    <source>
        <dbReference type="EMBL" id="CAF0974008.1"/>
    </source>
</evidence>
<feature type="domain" description="DDE-1" evidence="1">
    <location>
        <begin position="29"/>
        <end position="112"/>
    </location>
</feature>
<gene>
    <name evidence="2" type="ORF">OXX778_LOCUS15070</name>
</gene>
<sequence>MFGIFNNPTKHSNPKVVGLTREDCKKILHLNFSNVKVIFLPANTTSTLQPMDAGIIKCLKGYYRVKICRKIISMVENKEEVTPSSIKFFDALEMLTSAWNYDLKPEVISNCFRHCGFFNAKCRDEPVEHEDVISREMAEMRNTFSSFYKESTLDDFIELDSTLLTNEPLELLVDNVSEIQEILEDDKDDKDDEMVQLKKVKRSEALNAVEILKLFAVQGDGSDELLNLLNRVEDKVYQRKLSLVQKQLSF</sequence>
<dbReference type="InterPro" id="IPR004875">
    <property type="entry name" value="DDE_SF_endonuclease_dom"/>
</dbReference>
<proteinExistence type="predicted"/>